<dbReference type="Proteomes" id="UP000306912">
    <property type="component" value="Unassembled WGS sequence"/>
</dbReference>
<dbReference type="InParanoid" id="A0A5R8QAJ3"/>
<comment type="caution">
    <text evidence="1">The sequence shown here is derived from an EMBL/GenBank/DDBJ whole genome shotgun (WGS) entry which is preliminary data.</text>
</comment>
<dbReference type="EMBL" id="VBWP01000006">
    <property type="protein sequence ID" value="TLG72944.1"/>
    <property type="molecule type" value="Genomic_DNA"/>
</dbReference>
<dbReference type="AlphaFoldDB" id="A0A5R8QAJ3"/>
<accession>A0A5R8QAJ3</accession>
<evidence type="ECO:0000313" key="1">
    <source>
        <dbReference type="EMBL" id="TLG72944.1"/>
    </source>
</evidence>
<keyword evidence="2" id="KW-1185">Reference proteome</keyword>
<sequence length="221" mass="26236">MFAKQVQLIENLFLEQYPDGFEDELWLAGEKSYKPEQMITNINQQLSKEELELTLESGDYQEAIDNTLHLVRQSKVISVFEKLAFQNFVEHQEIHEQFLNALYNFMYDYNEENFDNFIMTLLSYRHERNSKPTKWTVVSFFKAYQDPQNYIFVKPTTMKGIAKILDWDIQYKSMPNYQTYQHILAMIRAFQAESSLCRNADMRETQGVIYTALRGLALNQD</sequence>
<dbReference type="RefSeq" id="WP_138191170.1">
    <property type="nucleotide sequence ID" value="NZ_VBWP01000006.1"/>
</dbReference>
<gene>
    <name evidence="1" type="ORF">FEZ08_07810</name>
</gene>
<proteinExistence type="predicted"/>
<protein>
    <submittedName>
        <fullName evidence="1">Uncharacterized protein</fullName>
    </submittedName>
</protein>
<evidence type="ECO:0000313" key="2">
    <source>
        <dbReference type="Proteomes" id="UP000306912"/>
    </source>
</evidence>
<name>A0A5R8QAJ3_9FIRM</name>
<organism evidence="1 2">
    <name type="scientific">Culicoidibacter larvae</name>
    <dbReference type="NCBI Taxonomy" id="2579976"/>
    <lineage>
        <taxon>Bacteria</taxon>
        <taxon>Bacillati</taxon>
        <taxon>Bacillota</taxon>
        <taxon>Culicoidibacteria</taxon>
        <taxon>Culicoidibacterales</taxon>
        <taxon>Culicoidibacteraceae</taxon>
        <taxon>Culicoidibacter</taxon>
    </lineage>
</organism>
<dbReference type="OrthoDB" id="5871096at2"/>
<reference evidence="1 2" key="1">
    <citation type="submission" date="2019-05" db="EMBL/GenBank/DDBJ databases">
        <title>Culicoidintestinum kansasii gen. nov., sp. nov. from the gastrointestinal tract of the biting midge, Culicoides sonorensis.</title>
        <authorList>
            <person name="Neupane S."/>
            <person name="Ghosh A."/>
            <person name="Gunther S."/>
            <person name="Martin K."/>
            <person name="Zurek L."/>
        </authorList>
    </citation>
    <scope>NUCLEOTIDE SEQUENCE [LARGE SCALE GENOMIC DNA]</scope>
    <source>
        <strain evidence="1 2">CS-1</strain>
    </source>
</reference>